<evidence type="ECO:0008006" key="2">
    <source>
        <dbReference type="Google" id="ProtNLM"/>
    </source>
</evidence>
<dbReference type="AlphaFoldDB" id="A0A381TNS5"/>
<proteinExistence type="predicted"/>
<dbReference type="PANTHER" id="PTHR43737:SF1">
    <property type="entry name" value="DUF1501 DOMAIN-CONTAINING PROTEIN"/>
    <property type="match status" value="1"/>
</dbReference>
<dbReference type="InterPro" id="IPR006311">
    <property type="entry name" value="TAT_signal"/>
</dbReference>
<dbReference type="InterPro" id="IPR010869">
    <property type="entry name" value="DUF1501"/>
</dbReference>
<protein>
    <recommendedName>
        <fullName evidence="2">DUF1501 domain-containing protein</fullName>
    </recommendedName>
</protein>
<sequence>MTMSSRGKKLCDQSGVSRRQALKIGAQGIGLGILGGVSPLPPMFEATSTALAATEGKILVVFEWFGGYDGLSTFVPYGDDALYRHRPNIGIPESNVIKVDDHFGFQRSMLGMHRLWDEGNAAVIHGAGYDQPSFSHFASSSYWHTGAPNSGEPYGWYGRTADALDPTGTPNFLVNISSTQSLAVRARDHVPVVFEDPSGFRRDLFHPQRSYVEQLGNGQPARSDTHKFLLDVNQSAREASALVRQAWENYNTTRNSDLRLLDLDRVVALIENDFPARLYYVRLRNSLFDTHVNQESPHDRQVQYCSDAVWGFFEEMKRIGKQDEVALFIHSEFGRRVPENTSLGTDHGTANVSFVLGGGITGGQYSTPPSLTDLVLGDNLQHTTDFRRVYATLIEEFLGYSKSEHVLGDKFKTFGMFT</sequence>
<name>A0A381TNS5_9ZZZZ</name>
<reference evidence="1" key="1">
    <citation type="submission" date="2018-05" db="EMBL/GenBank/DDBJ databases">
        <authorList>
            <person name="Lanie J.A."/>
            <person name="Ng W.-L."/>
            <person name="Kazmierczak K.M."/>
            <person name="Andrzejewski T.M."/>
            <person name="Davidsen T.M."/>
            <person name="Wayne K.J."/>
            <person name="Tettelin H."/>
            <person name="Glass J.I."/>
            <person name="Rusch D."/>
            <person name="Podicherti R."/>
            <person name="Tsui H.-C.T."/>
            <person name="Winkler M.E."/>
        </authorList>
    </citation>
    <scope>NUCLEOTIDE SEQUENCE</scope>
</reference>
<gene>
    <name evidence="1" type="ORF">METZ01_LOCUS70564</name>
</gene>
<evidence type="ECO:0000313" key="1">
    <source>
        <dbReference type="EMBL" id="SVA17710.1"/>
    </source>
</evidence>
<dbReference type="Pfam" id="PF07394">
    <property type="entry name" value="DUF1501"/>
    <property type="match status" value="1"/>
</dbReference>
<organism evidence="1">
    <name type="scientific">marine metagenome</name>
    <dbReference type="NCBI Taxonomy" id="408172"/>
    <lineage>
        <taxon>unclassified sequences</taxon>
        <taxon>metagenomes</taxon>
        <taxon>ecological metagenomes</taxon>
    </lineage>
</organism>
<accession>A0A381TNS5</accession>
<dbReference type="PROSITE" id="PS51318">
    <property type="entry name" value="TAT"/>
    <property type="match status" value="1"/>
</dbReference>
<dbReference type="PANTHER" id="PTHR43737">
    <property type="entry name" value="BLL7424 PROTEIN"/>
    <property type="match status" value="1"/>
</dbReference>
<dbReference type="EMBL" id="UINC01004906">
    <property type="protein sequence ID" value="SVA17710.1"/>
    <property type="molecule type" value="Genomic_DNA"/>
</dbReference>